<dbReference type="GO" id="GO:0022625">
    <property type="term" value="C:cytosolic large ribosomal subunit"/>
    <property type="evidence" value="ECO:0007669"/>
    <property type="project" value="TreeGrafter"/>
</dbReference>
<evidence type="ECO:0000256" key="1">
    <source>
        <dbReference type="ARBA" id="ARBA00004229"/>
    </source>
</evidence>
<dbReference type="GO" id="GO:0009507">
    <property type="term" value="C:chloroplast"/>
    <property type="evidence" value="ECO:0007669"/>
    <property type="project" value="UniProtKB-SubCell"/>
</dbReference>
<comment type="subcellular location">
    <subcellularLocation>
        <location evidence="1">Plastid</location>
        <location evidence="1">Chloroplast</location>
    </subcellularLocation>
</comment>
<evidence type="ECO:0000256" key="4">
    <source>
        <dbReference type="ARBA" id="ARBA00022640"/>
    </source>
</evidence>
<dbReference type="Gene3D" id="2.30.30.30">
    <property type="match status" value="1"/>
</dbReference>
<comment type="similarity">
    <text evidence="2 7">Belongs to the eukaryotic ribosomal protein eL6 family.</text>
</comment>
<accession>A0A7S0SSB1</accession>
<proteinExistence type="inferred from homology"/>
<evidence type="ECO:0000256" key="5">
    <source>
        <dbReference type="ARBA" id="ARBA00022980"/>
    </source>
</evidence>
<gene>
    <name evidence="8" type="ORF">CNEB1095_LOCUS631</name>
</gene>
<dbReference type="InterPro" id="IPR000915">
    <property type="entry name" value="60S_ribosomal_eL6"/>
</dbReference>
<dbReference type="PANTHER" id="PTHR10715">
    <property type="entry name" value="60S RIBOSOMAL PROTEIN L6"/>
    <property type="match status" value="1"/>
</dbReference>
<dbReference type="InterPro" id="IPR014722">
    <property type="entry name" value="Rib_uL2_dom2"/>
</dbReference>
<evidence type="ECO:0000313" key="8">
    <source>
        <dbReference type="EMBL" id="CAD8714005.1"/>
    </source>
</evidence>
<dbReference type="AlphaFoldDB" id="A0A7S0SSB1"/>
<reference evidence="8" key="1">
    <citation type="submission" date="2021-01" db="EMBL/GenBank/DDBJ databases">
        <authorList>
            <person name="Corre E."/>
            <person name="Pelletier E."/>
            <person name="Niang G."/>
            <person name="Scheremetjew M."/>
            <person name="Finn R."/>
            <person name="Kale V."/>
            <person name="Holt S."/>
            <person name="Cochrane G."/>
            <person name="Meng A."/>
            <person name="Brown T."/>
            <person name="Cohen L."/>
        </authorList>
    </citation>
    <scope>NUCLEOTIDE SEQUENCE</scope>
    <source>
        <strain evidence="8">UTEXLB2642</strain>
    </source>
</reference>
<dbReference type="InterPro" id="IPR041997">
    <property type="entry name" value="Ribosomal_eL6_KOW"/>
</dbReference>
<organism evidence="8">
    <name type="scientific">Chromulina nebulosa</name>
    <dbReference type="NCBI Taxonomy" id="96789"/>
    <lineage>
        <taxon>Eukaryota</taxon>
        <taxon>Sar</taxon>
        <taxon>Stramenopiles</taxon>
        <taxon>Ochrophyta</taxon>
        <taxon>Chrysophyceae</taxon>
        <taxon>Chromulinales</taxon>
        <taxon>Chromulinaceae</taxon>
        <taxon>Chromulina</taxon>
    </lineage>
</organism>
<evidence type="ECO:0000256" key="3">
    <source>
        <dbReference type="ARBA" id="ARBA00022528"/>
    </source>
</evidence>
<dbReference type="PANTHER" id="PTHR10715:SF0">
    <property type="entry name" value="LARGE RIBOSOMAL SUBUNIT PROTEIN EL6"/>
    <property type="match status" value="1"/>
</dbReference>
<dbReference type="Pfam" id="PF01159">
    <property type="entry name" value="Ribosomal_L6e"/>
    <property type="match status" value="1"/>
</dbReference>
<dbReference type="GO" id="GO:0000027">
    <property type="term" value="P:ribosomal large subunit assembly"/>
    <property type="evidence" value="ECO:0007669"/>
    <property type="project" value="TreeGrafter"/>
</dbReference>
<evidence type="ECO:0000256" key="2">
    <source>
        <dbReference type="ARBA" id="ARBA00010592"/>
    </source>
</evidence>
<keyword evidence="3" id="KW-0150">Chloroplast</keyword>
<name>A0A7S0SSB1_9STRA</name>
<dbReference type="CDD" id="cd13156">
    <property type="entry name" value="KOW_RPL6"/>
    <property type="match status" value="1"/>
</dbReference>
<keyword evidence="5 7" id="KW-0689">Ribosomal protein</keyword>
<dbReference type="GO" id="GO:0003735">
    <property type="term" value="F:structural constituent of ribosome"/>
    <property type="evidence" value="ECO:0007669"/>
    <property type="project" value="InterPro"/>
</dbReference>
<keyword evidence="6 7" id="KW-0687">Ribonucleoprotein</keyword>
<dbReference type="InterPro" id="IPR049633">
    <property type="entry name" value="Ribosomal_eL6_CS"/>
</dbReference>
<dbReference type="PROSITE" id="PS01170">
    <property type="entry name" value="RIBOSOMAL_L6E"/>
    <property type="match status" value="1"/>
</dbReference>
<dbReference type="InterPro" id="IPR008991">
    <property type="entry name" value="Translation_prot_SH3-like_sf"/>
</dbReference>
<keyword evidence="4" id="KW-0934">Plastid</keyword>
<dbReference type="EMBL" id="HBFD01000940">
    <property type="protein sequence ID" value="CAD8714005.1"/>
    <property type="molecule type" value="Transcribed_RNA"/>
</dbReference>
<evidence type="ECO:0000256" key="7">
    <source>
        <dbReference type="RuleBase" id="RU000662"/>
    </source>
</evidence>
<dbReference type="GO" id="GO:0003723">
    <property type="term" value="F:RNA binding"/>
    <property type="evidence" value="ECO:0007669"/>
    <property type="project" value="TreeGrafter"/>
</dbReference>
<evidence type="ECO:0000256" key="6">
    <source>
        <dbReference type="ARBA" id="ARBA00023274"/>
    </source>
</evidence>
<protein>
    <recommendedName>
        <fullName evidence="7">60S ribosomal protein L6</fullName>
    </recommendedName>
</protein>
<dbReference type="SUPFAM" id="SSF50104">
    <property type="entry name" value="Translation proteins SH3-like domain"/>
    <property type="match status" value="1"/>
</dbReference>
<dbReference type="GO" id="GO:0002181">
    <property type="term" value="P:cytoplasmic translation"/>
    <property type="evidence" value="ECO:0007669"/>
    <property type="project" value="TreeGrafter"/>
</dbReference>
<dbReference type="FunFam" id="2.30.30.30:FF:000014">
    <property type="entry name" value="60S ribosomal protein L6"/>
    <property type="match status" value="1"/>
</dbReference>
<sequence>MAIIKKRSALKKFVFKFEGGGPLVGQKGKYYPAEDLVPKKGPLPVRNAPKLRKSIVPGTVLILVAGRFKGKRVIVLKQLTSGLLLVTGPFVINGVPLRRVNQRYVIATSTKVDVSNVDVSNIDDSFFARDKKITKKSAEETLLEAGSTSEVTINPIRLSTQVAVDNVLLSNIKKIDQLDIYLKSTFSLKSNEKPHLLKF</sequence>